<keyword evidence="5 7" id="KW-0539">Nucleus</keyword>
<evidence type="ECO:0000313" key="10">
    <source>
        <dbReference type="Ensembl" id="ENSSFOP00015055971.1"/>
    </source>
</evidence>
<evidence type="ECO:0000259" key="9">
    <source>
        <dbReference type="Pfam" id="PF12717"/>
    </source>
</evidence>
<reference evidence="10 11" key="1">
    <citation type="submission" date="2019-04" db="EMBL/GenBank/DDBJ databases">
        <authorList>
            <consortium name="Wellcome Sanger Institute Data Sharing"/>
        </authorList>
    </citation>
    <scope>NUCLEOTIDE SEQUENCE [LARGE SCALE GENOMIC DNA]</scope>
</reference>
<dbReference type="FunFam" id="1.25.10.10:FF:000613">
    <property type="entry name" value="Condensin-2 complex subunit D3"/>
    <property type="match status" value="1"/>
</dbReference>
<dbReference type="FunFam" id="1.25.10.10:FF:000345">
    <property type="entry name" value="Condensin-2 complex subunit D3"/>
    <property type="match status" value="1"/>
</dbReference>
<evidence type="ECO:0000256" key="3">
    <source>
        <dbReference type="ARBA" id="ARBA00022776"/>
    </source>
</evidence>
<dbReference type="GO" id="GO:0051301">
    <property type="term" value="P:cell division"/>
    <property type="evidence" value="ECO:0007669"/>
    <property type="project" value="UniProtKB-UniRule"/>
</dbReference>
<dbReference type="GO" id="GO:0000779">
    <property type="term" value="C:condensed chromosome, centromeric region"/>
    <property type="evidence" value="ECO:0007669"/>
    <property type="project" value="UniProtKB-UniRule"/>
</dbReference>
<dbReference type="GO" id="GO:0000796">
    <property type="term" value="C:condensin complex"/>
    <property type="evidence" value="ECO:0007669"/>
    <property type="project" value="UniProtKB-UniRule"/>
</dbReference>
<protein>
    <recommendedName>
        <fullName evidence="7">Condensin-2 complex subunit D3</fullName>
    </recommendedName>
</protein>
<dbReference type="SUPFAM" id="SSF48371">
    <property type="entry name" value="ARM repeat"/>
    <property type="match status" value="1"/>
</dbReference>
<dbReference type="Proteomes" id="UP000694397">
    <property type="component" value="Chromosome 4"/>
</dbReference>
<dbReference type="PANTHER" id="PTHR14222">
    <property type="entry name" value="CONDENSIN"/>
    <property type="match status" value="1"/>
</dbReference>
<comment type="subunit">
    <text evidence="7">Component of the condensin-2 complex.</text>
</comment>
<dbReference type="InterPro" id="IPR032682">
    <property type="entry name" value="Cnd1_C"/>
</dbReference>
<keyword evidence="4 7" id="KW-0226">DNA condensation</keyword>
<comment type="subcellular location">
    <subcellularLocation>
        <location evidence="1 7">Nucleus</location>
    </subcellularLocation>
</comment>
<feature type="compositionally biased region" description="Acidic residues" evidence="8">
    <location>
        <begin position="194"/>
        <end position="205"/>
    </location>
</feature>
<evidence type="ECO:0000256" key="1">
    <source>
        <dbReference type="ARBA" id="ARBA00004123"/>
    </source>
</evidence>
<dbReference type="GO" id="GO:0005634">
    <property type="term" value="C:nucleus"/>
    <property type="evidence" value="ECO:0007669"/>
    <property type="project" value="UniProtKB-SubCell"/>
</dbReference>
<dbReference type="GeneTree" id="ENSGT00940000153566"/>
<dbReference type="InterPro" id="IPR026971">
    <property type="entry name" value="CND1/NCAPD3"/>
</dbReference>
<evidence type="ECO:0000313" key="11">
    <source>
        <dbReference type="Proteomes" id="UP000694397"/>
    </source>
</evidence>
<comment type="function">
    <text evidence="7">Regulatory subunit of the condensin-2 complex, a complex which establishes mitotic chromosome architecture and is involved in physical rigidity of the chromatid axis.</text>
</comment>
<evidence type="ECO:0000256" key="7">
    <source>
        <dbReference type="PIRNR" id="PIRNR036508"/>
    </source>
</evidence>
<dbReference type="Pfam" id="PF12717">
    <property type="entry name" value="Cnd1"/>
    <property type="match status" value="1"/>
</dbReference>
<dbReference type="GO" id="GO:0042393">
    <property type="term" value="F:histone binding"/>
    <property type="evidence" value="ECO:0007669"/>
    <property type="project" value="TreeGrafter"/>
</dbReference>
<keyword evidence="2 7" id="KW-0132">Cell division</keyword>
<evidence type="ECO:0000256" key="2">
    <source>
        <dbReference type="ARBA" id="ARBA00022618"/>
    </source>
</evidence>
<keyword evidence="11" id="KW-1185">Reference proteome</keyword>
<keyword evidence="6 7" id="KW-0131">Cell cycle</keyword>
<keyword evidence="3 7" id="KW-0498">Mitosis</keyword>
<sequence length="1335" mass="150133">MFAVLSCSLTVCMSVSYVCSLYDKFITCLFTVVWVTAVWDVEFMDAEPLDPGIEEEILSLGPQAFSTLHTHLLCFATDSDSRSLWAVLGENGVSTSALVAVLSHFIIAIRSKTNTLNQRLCALQAASLYLLLLGVPGSVANKVFHPVVFDTCLGLLKKCWPQDAGKKRKQDSFKSSQADSKARKRSKPPRKDDEEMDEFEEEDQGEEIFLSGQELLALKKAMVSLVKTLLTFLTKFSLKGKPQCVQNCAQVCTLHLGNLASLPELAYHGLRLLCSPKHGEGNETVQQVFHRLLYVILMMNGENSSRPTPLVPTQAVLAAKGRAVRFVSHIVDELKEAVLPTLRILLQHICTVDKAEYRSSGAQAVLQLLAKMPCAEYASFIKWLYGFSLHSKVAYRMFALDVVMALIEQPERQPEVSLPAELVPYLQHRFLIQVMVFGRRSDRAPTVRAHALACLAQCLELQSPSTAESIQELFSTSEYLILALKLSSKETISLLKRRSSDEKSNVRKSALQAVMSLLKHNVIPCSQENLFILSDRCRDPAVSVKKKALQCLMDLLLALPGSSLVQKAWLRGVVPAVIDSESSVQEKAAECLEQAILSQIKSYNSYREQDISQKLAWDLLLLLCGENQDLGRYFSKAFAIWSKQNKFSSTFVNNLISHTEAEHAPAAWLLLSKVAGSCPRLNYSKILDAWDEMIRKTNVTVSTSCHILCVIGEIARHLNEETKSRIVGVLLMHMFLQLWLWTRVRSSVVSCSVLFTQRSLNKYCGELVSISESFLSSVILSEDGQQNFNEDLVVKHLYTLGVAALQCPAMVGKRIFLLVQSILASNVELPSADVNKELPATQPVPQFKPSSMPTVIRAHAFVTLGKLCLQNEDLAKRCIPALARELEVSTEVPVRSNVVMVMCDLCVRYTTMVDRYIPNISACLKDEEPIIRQQTLILLTNLLQEEFVKWKGSLFFRFVVVLVDPEPSIASLCEFCLIHLLLKRNPVMFSQHFIECIFHFNCYEKHDKYNKFLQTKARFSLQGAKNKEKRMKLYKFLLEHFTDEQRFNITNKISQNILASFVDGVLPLDTAGAELLSDTFDVLSLKEIKLSAMCNPVDRDEQMEDEPMAMAMANAVMQVAQKKLISQVQKRNFIENVIPIIISLKAMLEKNRFPVLRDLMTYLKVMMQDYRSEVKEFFAADEQLAAELEYDMKRFQKEQEMVQQLANSTITEAVPVAALNSSVKNFCISCLHTLCLPAEITPLSCPFHSRRQTLSTTEVLTKARRSVDRHGLHRCHLGLAGDENKTPLNESGTNTSVTFNNMECCEKIIAPFLNLSVYFMQMCENVTTPHPPNPS</sequence>
<name>A0A8C9TS96_SCLFO</name>
<dbReference type="Ensembl" id="ENSSFOT00015074023.1">
    <property type="protein sequence ID" value="ENSSFOP00015055971.1"/>
    <property type="gene ID" value="ENSSFOG00015010937.2"/>
</dbReference>
<feature type="region of interest" description="Disordered" evidence="8">
    <location>
        <begin position="167"/>
        <end position="205"/>
    </location>
</feature>
<dbReference type="InterPro" id="IPR011989">
    <property type="entry name" value="ARM-like"/>
</dbReference>
<feature type="domain" description="Condensin complex subunit 1 C-terminal" evidence="9">
    <location>
        <begin position="894"/>
        <end position="1060"/>
    </location>
</feature>
<reference evidence="10" key="3">
    <citation type="submission" date="2025-09" db="UniProtKB">
        <authorList>
            <consortium name="Ensembl"/>
        </authorList>
    </citation>
    <scope>IDENTIFICATION</scope>
</reference>
<evidence type="ECO:0000256" key="5">
    <source>
        <dbReference type="ARBA" id="ARBA00023242"/>
    </source>
</evidence>
<gene>
    <name evidence="10" type="primary">NCAPD3</name>
    <name evidence="10" type="synonym">ncapd3</name>
</gene>
<organism evidence="10 11">
    <name type="scientific">Scleropages formosus</name>
    <name type="common">Asian bonytongue</name>
    <name type="synonym">Osteoglossum formosum</name>
    <dbReference type="NCBI Taxonomy" id="113540"/>
    <lineage>
        <taxon>Eukaryota</taxon>
        <taxon>Metazoa</taxon>
        <taxon>Chordata</taxon>
        <taxon>Craniata</taxon>
        <taxon>Vertebrata</taxon>
        <taxon>Euteleostomi</taxon>
        <taxon>Actinopterygii</taxon>
        <taxon>Neopterygii</taxon>
        <taxon>Teleostei</taxon>
        <taxon>Osteoglossocephala</taxon>
        <taxon>Osteoglossomorpha</taxon>
        <taxon>Osteoglossiformes</taxon>
        <taxon>Osteoglossidae</taxon>
        <taxon>Scleropages</taxon>
    </lineage>
</organism>
<accession>A0A8C9TS96</accession>
<dbReference type="GO" id="GO:0010032">
    <property type="term" value="P:meiotic chromosome condensation"/>
    <property type="evidence" value="ECO:0007669"/>
    <property type="project" value="TreeGrafter"/>
</dbReference>
<evidence type="ECO:0000256" key="6">
    <source>
        <dbReference type="ARBA" id="ARBA00023306"/>
    </source>
</evidence>
<reference evidence="10" key="2">
    <citation type="submission" date="2025-08" db="UniProtKB">
        <authorList>
            <consortium name="Ensembl"/>
        </authorList>
    </citation>
    <scope>IDENTIFICATION</scope>
</reference>
<proteinExistence type="predicted"/>
<dbReference type="InterPro" id="IPR012371">
    <property type="entry name" value="NCAPD3"/>
</dbReference>
<dbReference type="InterPro" id="IPR016024">
    <property type="entry name" value="ARM-type_fold"/>
</dbReference>
<dbReference type="Gene3D" id="1.25.10.10">
    <property type="entry name" value="Leucine-rich Repeat Variant"/>
    <property type="match status" value="2"/>
</dbReference>
<evidence type="ECO:0000256" key="8">
    <source>
        <dbReference type="SAM" id="MobiDB-lite"/>
    </source>
</evidence>
<dbReference type="PANTHER" id="PTHR14222:SF1">
    <property type="entry name" value="CONDENSIN-2 COMPLEX SUBUNIT D3"/>
    <property type="match status" value="1"/>
</dbReference>
<dbReference type="GO" id="GO:0007076">
    <property type="term" value="P:mitotic chromosome condensation"/>
    <property type="evidence" value="ECO:0007669"/>
    <property type="project" value="UniProtKB-UniRule"/>
</dbReference>
<dbReference type="PIRSF" id="PIRSF036508">
    <property type="entry name" value="Condns_HCP-6"/>
    <property type="match status" value="1"/>
</dbReference>
<evidence type="ECO:0000256" key="4">
    <source>
        <dbReference type="ARBA" id="ARBA00023067"/>
    </source>
</evidence>